<sequence>MSIVKMLNHGVRQRWLFIKYLTVRYKKTLFIYKMFQTLRNLRKVIVNFSRFVSLYIEIKKHKNTIYGNENVFWK</sequence>
<proteinExistence type="predicted"/>
<dbReference type="Proteomes" id="UP000021369">
    <property type="component" value="Unassembled WGS sequence"/>
</dbReference>
<name>A0A011WQ75_RUMAL</name>
<keyword evidence="2" id="KW-1185">Reference proteome</keyword>
<comment type="caution">
    <text evidence="1">The sequence shown here is derived from an EMBL/GenBank/DDBJ whole genome shotgun (WGS) entry which is preliminary data.</text>
</comment>
<dbReference type="EMBL" id="JEOB01000003">
    <property type="protein sequence ID" value="EXM39160.1"/>
    <property type="molecule type" value="Genomic_DNA"/>
</dbReference>
<accession>A0A011WQ75</accession>
<organism evidence="1 2">
    <name type="scientific">Ruminococcus albus SY3</name>
    <dbReference type="NCBI Taxonomy" id="1341156"/>
    <lineage>
        <taxon>Bacteria</taxon>
        <taxon>Bacillati</taxon>
        <taxon>Bacillota</taxon>
        <taxon>Clostridia</taxon>
        <taxon>Eubacteriales</taxon>
        <taxon>Oscillospiraceae</taxon>
        <taxon>Ruminococcus</taxon>
    </lineage>
</organism>
<evidence type="ECO:0000313" key="2">
    <source>
        <dbReference type="Proteomes" id="UP000021369"/>
    </source>
</evidence>
<evidence type="ECO:0000313" key="1">
    <source>
        <dbReference type="EMBL" id="EXM39160.1"/>
    </source>
</evidence>
<dbReference type="AlphaFoldDB" id="A0A011WQ75"/>
<protein>
    <submittedName>
        <fullName evidence="1">Uncharacterized protein</fullName>
    </submittedName>
</protein>
<gene>
    <name evidence="1" type="ORF">RASY3_11745</name>
</gene>
<reference evidence="1 2" key="1">
    <citation type="submission" date="2013-06" db="EMBL/GenBank/DDBJ databases">
        <title>Rumen cellulosomics: divergent fiber-degrading strategies revealed by comparative genome-wide analysis of six Ruminococcal strains.</title>
        <authorList>
            <person name="Dassa B."/>
            <person name="Borovok I."/>
            <person name="Lamed R."/>
            <person name="Flint H."/>
            <person name="Yeoman C.J."/>
            <person name="White B."/>
            <person name="Bayer E.A."/>
        </authorList>
    </citation>
    <scope>NUCLEOTIDE SEQUENCE [LARGE SCALE GENOMIC DNA]</scope>
    <source>
        <strain evidence="1 2">SY3</strain>
    </source>
</reference>